<keyword evidence="3" id="KW-1185">Reference proteome</keyword>
<keyword evidence="1" id="KW-0812">Transmembrane</keyword>
<accession>A0ABT3LCJ7</accession>
<feature type="transmembrane region" description="Helical" evidence="1">
    <location>
        <begin position="86"/>
        <end position="105"/>
    </location>
</feature>
<proteinExistence type="predicted"/>
<keyword evidence="1" id="KW-0472">Membrane</keyword>
<evidence type="ECO:0000256" key="1">
    <source>
        <dbReference type="SAM" id="Phobius"/>
    </source>
</evidence>
<reference evidence="2" key="1">
    <citation type="submission" date="2021-08" db="EMBL/GenBank/DDBJ databases">
        <title>Characterization of Pseudomonas fragariae.</title>
        <authorList>
            <person name="Carvalho R."/>
            <person name="Marin M."/>
        </authorList>
    </citation>
    <scope>NUCLEOTIDE SEQUENCE</scope>
    <source>
        <strain evidence="2">17</strain>
    </source>
</reference>
<comment type="caution">
    <text evidence="2">The sequence shown here is derived from an EMBL/GenBank/DDBJ whole genome shotgun (WGS) entry which is preliminary data.</text>
</comment>
<dbReference type="Proteomes" id="UP001142690">
    <property type="component" value="Unassembled WGS sequence"/>
</dbReference>
<feature type="transmembrane region" description="Helical" evidence="1">
    <location>
        <begin position="12"/>
        <end position="31"/>
    </location>
</feature>
<organism evidence="2 3">
    <name type="scientific">Pseudomonas fragariae</name>
    <name type="common">ex Marin et al. 2024</name>
    <dbReference type="NCBI Taxonomy" id="3080056"/>
    <lineage>
        <taxon>Bacteria</taxon>
        <taxon>Pseudomonadati</taxon>
        <taxon>Pseudomonadota</taxon>
        <taxon>Gammaproteobacteria</taxon>
        <taxon>Pseudomonadales</taxon>
        <taxon>Pseudomonadaceae</taxon>
        <taxon>Pseudomonas</taxon>
    </lineage>
</organism>
<keyword evidence="1" id="KW-1133">Transmembrane helix</keyword>
<protein>
    <submittedName>
        <fullName evidence="2">Uncharacterized protein</fullName>
    </submittedName>
</protein>
<evidence type="ECO:0000313" key="3">
    <source>
        <dbReference type="Proteomes" id="UP001142690"/>
    </source>
</evidence>
<name>A0ABT3LCJ7_9PSED</name>
<feature type="transmembrane region" description="Helical" evidence="1">
    <location>
        <begin position="60"/>
        <end position="79"/>
    </location>
</feature>
<evidence type="ECO:0000313" key="2">
    <source>
        <dbReference type="EMBL" id="MCW6054192.1"/>
    </source>
</evidence>
<feature type="transmembrane region" description="Helical" evidence="1">
    <location>
        <begin position="160"/>
        <end position="178"/>
    </location>
</feature>
<feature type="transmembrane region" description="Helical" evidence="1">
    <location>
        <begin position="111"/>
        <end position="129"/>
    </location>
</feature>
<dbReference type="EMBL" id="JAINZM010000001">
    <property type="protein sequence ID" value="MCW6054192.1"/>
    <property type="molecule type" value="Genomic_DNA"/>
</dbReference>
<gene>
    <name evidence="2" type="ORF">K7K06_00825</name>
</gene>
<sequence length="246" mass="27030">MQNKSKLEIAGTLIAAVALVGPICYLCLALFELGRLDYFDAPRDFISFGSFGIYQMLSKLFPVAVMMLPTIGMFVIAFTVKGKMRFVRISAGLGMTLCMLSIYSASDAWKWGFGAAMFLCIIPGLLINYSAPDVGNLEDEIEPEPENPVFSSARRLRSSFFCAIPLCVFAWIFAAAGARDAESQKEFWESKEGVIIGFYGENVLLMPRHGATFGSDFKVIKLEDAGELVLKTLGPDIKKKLVTGSR</sequence>